<dbReference type="RefSeq" id="WP_062537888.1">
    <property type="nucleotide sequence ID" value="NZ_DF970262.1"/>
</dbReference>
<keyword evidence="4" id="KW-1185">Reference proteome</keyword>
<evidence type="ECO:0000313" key="4">
    <source>
        <dbReference type="Proteomes" id="UP000253740"/>
    </source>
</evidence>
<feature type="signal peptide" evidence="1">
    <location>
        <begin position="1"/>
        <end position="20"/>
    </location>
</feature>
<dbReference type="EMBL" id="DF970262">
    <property type="protein sequence ID" value="GAP67338.1"/>
    <property type="molecule type" value="Genomic_DNA"/>
</dbReference>
<dbReference type="AlphaFoldDB" id="A0A0K8QQZ8"/>
<name>A0A0K8QQZ8_9GAMM</name>
<keyword evidence="1" id="KW-0732">Signal</keyword>
<dbReference type="SUPFAM" id="SSF101874">
    <property type="entry name" value="YceI-like"/>
    <property type="match status" value="1"/>
</dbReference>
<gene>
    <name evidence="3" type="ORF">MBSD_n2659</name>
</gene>
<evidence type="ECO:0000313" key="3">
    <source>
        <dbReference type="EMBL" id="GAP67338.1"/>
    </source>
</evidence>
<dbReference type="OrthoDB" id="9811006at2"/>
<protein>
    <recommendedName>
        <fullName evidence="2">Lipid/polyisoprenoid-binding YceI-like domain-containing protein</fullName>
    </recommendedName>
</protein>
<dbReference type="PANTHER" id="PTHR34406:SF1">
    <property type="entry name" value="PROTEIN YCEI"/>
    <property type="match status" value="1"/>
</dbReference>
<dbReference type="Gene3D" id="2.40.128.110">
    <property type="entry name" value="Lipid/polyisoprenoid-binding, YceI-like"/>
    <property type="match status" value="1"/>
</dbReference>
<reference evidence="3" key="1">
    <citation type="submission" date="2015-08" db="EMBL/GenBank/DDBJ databases">
        <title>Complete DNA Sequence of Pseudomonas syringae pv. actinidiae, the Causal Agent of Kiwifruit Canker Disease.</title>
        <authorList>
            <person name="Rikkerink E.H.A."/>
            <person name="Fineran P.C."/>
        </authorList>
    </citation>
    <scope>NUCLEOTIDE SEQUENCE</scope>
    <source>
        <strain evidence="3">SkMP5</strain>
    </source>
</reference>
<accession>A0A0K8QQZ8</accession>
<evidence type="ECO:0000259" key="2">
    <source>
        <dbReference type="SMART" id="SM00867"/>
    </source>
</evidence>
<organism evidence="3">
    <name type="scientific">Mizugakiibacter sediminis</name>
    <dbReference type="NCBI Taxonomy" id="1475481"/>
    <lineage>
        <taxon>Bacteria</taxon>
        <taxon>Pseudomonadati</taxon>
        <taxon>Pseudomonadota</taxon>
        <taxon>Gammaproteobacteria</taxon>
        <taxon>Lysobacterales</taxon>
        <taxon>Rhodanobacteraceae</taxon>
        <taxon>Mizugakiibacter</taxon>
    </lineage>
</organism>
<dbReference type="Pfam" id="PF04264">
    <property type="entry name" value="YceI"/>
    <property type="match status" value="1"/>
</dbReference>
<proteinExistence type="predicted"/>
<dbReference type="InterPro" id="IPR007372">
    <property type="entry name" value="Lipid/polyisoprenoid-bd_YceI"/>
</dbReference>
<dbReference type="InterPro" id="IPR036761">
    <property type="entry name" value="TTHA0802/YceI-like_sf"/>
</dbReference>
<sequence length="204" mass="22018">MIRRILLAALLATAAAAASAATTRYTLDPNHTQVLFTYTHFGYSHQTGQFDGVTGTLDYDAADPARSSVRVTIPMDQVNTHVPALDKHLESPDFFDAAKYPTATFVSTKVERGADADTLKVTGDLALHGVTRPVVLDVRLNKDGEHPLWKAPALGFDATATLSRSDFGVKLYVPAVSDAVQLRITTEAIESRAYEAKTQAKASK</sequence>
<feature type="chain" id="PRO_5005515059" description="Lipid/polyisoprenoid-binding YceI-like domain-containing protein" evidence="1">
    <location>
        <begin position="21"/>
        <end position="204"/>
    </location>
</feature>
<dbReference type="SMART" id="SM00867">
    <property type="entry name" value="YceI"/>
    <property type="match status" value="1"/>
</dbReference>
<dbReference type="PANTHER" id="PTHR34406">
    <property type="entry name" value="PROTEIN YCEI"/>
    <property type="match status" value="1"/>
</dbReference>
<feature type="domain" description="Lipid/polyisoprenoid-binding YceI-like" evidence="2">
    <location>
        <begin position="24"/>
        <end position="189"/>
    </location>
</feature>
<evidence type="ECO:0000256" key="1">
    <source>
        <dbReference type="SAM" id="SignalP"/>
    </source>
</evidence>
<dbReference type="Proteomes" id="UP000253740">
    <property type="component" value="Unassembled WGS sequence"/>
</dbReference>
<dbReference type="STRING" id="1475481.GCA_000953855_02711"/>